<organism evidence="1 2">
    <name type="scientific">Araneus ventricosus</name>
    <name type="common">Orbweaver spider</name>
    <name type="synonym">Epeira ventricosa</name>
    <dbReference type="NCBI Taxonomy" id="182803"/>
    <lineage>
        <taxon>Eukaryota</taxon>
        <taxon>Metazoa</taxon>
        <taxon>Ecdysozoa</taxon>
        <taxon>Arthropoda</taxon>
        <taxon>Chelicerata</taxon>
        <taxon>Arachnida</taxon>
        <taxon>Araneae</taxon>
        <taxon>Araneomorphae</taxon>
        <taxon>Entelegynae</taxon>
        <taxon>Araneoidea</taxon>
        <taxon>Araneidae</taxon>
        <taxon>Araneus</taxon>
    </lineage>
</organism>
<accession>A0A4Y2UE01</accession>
<name>A0A4Y2UE01_ARAVE</name>
<evidence type="ECO:0000313" key="2">
    <source>
        <dbReference type="Proteomes" id="UP000499080"/>
    </source>
</evidence>
<comment type="caution">
    <text evidence="1">The sequence shown here is derived from an EMBL/GenBank/DDBJ whole genome shotgun (WGS) entry which is preliminary data.</text>
</comment>
<reference evidence="1 2" key="1">
    <citation type="journal article" date="2019" name="Sci. Rep.">
        <title>Orb-weaving spider Araneus ventricosus genome elucidates the spidroin gene catalogue.</title>
        <authorList>
            <person name="Kono N."/>
            <person name="Nakamura H."/>
            <person name="Ohtoshi R."/>
            <person name="Moran D.A.P."/>
            <person name="Shinohara A."/>
            <person name="Yoshida Y."/>
            <person name="Fujiwara M."/>
            <person name="Mori M."/>
            <person name="Tomita M."/>
            <person name="Arakawa K."/>
        </authorList>
    </citation>
    <scope>NUCLEOTIDE SEQUENCE [LARGE SCALE GENOMIC DNA]</scope>
</reference>
<dbReference type="Proteomes" id="UP000499080">
    <property type="component" value="Unassembled WGS sequence"/>
</dbReference>
<dbReference type="AlphaFoldDB" id="A0A4Y2UE01"/>
<sequence length="95" mass="11368">MAFPGQQHTVIERREMTFPVNNIRLSKDLRWRSRSTTYGYRKTPNDVFGQQHMVIERRQMTSPVNNIWLSNGKRPHSYYVVSVNMRCGRDFKHLL</sequence>
<gene>
    <name evidence="1" type="ORF">AVEN_159182_1</name>
</gene>
<evidence type="ECO:0000313" key="1">
    <source>
        <dbReference type="EMBL" id="GBO10892.1"/>
    </source>
</evidence>
<dbReference type="EMBL" id="BGPR01035866">
    <property type="protein sequence ID" value="GBO10892.1"/>
    <property type="molecule type" value="Genomic_DNA"/>
</dbReference>
<proteinExistence type="predicted"/>
<keyword evidence="2" id="KW-1185">Reference proteome</keyword>
<protein>
    <submittedName>
        <fullName evidence="1">Uncharacterized protein</fullName>
    </submittedName>
</protein>